<dbReference type="EMBL" id="UOEA01000068">
    <property type="protein sequence ID" value="VAV84587.1"/>
    <property type="molecule type" value="Genomic_DNA"/>
</dbReference>
<protein>
    <recommendedName>
        <fullName evidence="5">tRNA-queuosine alpha-mannosyltransferase</fullName>
        <ecNumber evidence="4">2.4.1.110</ecNumber>
    </recommendedName>
</protein>
<evidence type="ECO:0000256" key="1">
    <source>
        <dbReference type="ARBA" id="ARBA00009481"/>
    </source>
</evidence>
<evidence type="ECO:0000259" key="8">
    <source>
        <dbReference type="Pfam" id="PF12038"/>
    </source>
</evidence>
<evidence type="ECO:0000313" key="9">
    <source>
        <dbReference type="EMBL" id="VAV84587.1"/>
    </source>
</evidence>
<dbReference type="InterPro" id="IPR022701">
    <property type="entry name" value="QTMAN_N"/>
</dbReference>
<evidence type="ECO:0000256" key="2">
    <source>
        <dbReference type="ARBA" id="ARBA00022676"/>
    </source>
</evidence>
<feature type="domain" description="Glycosyl transferase family 1" evidence="7">
    <location>
        <begin position="190"/>
        <end position="299"/>
    </location>
</feature>
<keyword evidence="3" id="KW-0808">Transferase</keyword>
<dbReference type="PANTHER" id="PTHR13615">
    <property type="entry name" value="GLYCOSYLTRANSFERASE-LIKE 1"/>
    <property type="match status" value="1"/>
</dbReference>
<dbReference type="Gene3D" id="3.40.50.2000">
    <property type="entry name" value="Glycogen Phosphorylase B"/>
    <property type="match status" value="1"/>
</dbReference>
<dbReference type="EC" id="2.4.1.110" evidence="4"/>
<comment type="catalytic activity">
    <reaction evidence="6">
        <text>queuosine(34) in tRNA(Asp) + GDP-alpha-D-mannose = O-4''-alpha-D-mannosylqueuosine(34) in tRNA(Asp) + GDP + H(+)</text>
        <dbReference type="Rhea" id="RHEA:12885"/>
        <dbReference type="Rhea" id="RHEA-COMP:18572"/>
        <dbReference type="Rhea" id="RHEA-COMP:18581"/>
        <dbReference type="ChEBI" id="CHEBI:15378"/>
        <dbReference type="ChEBI" id="CHEBI:57527"/>
        <dbReference type="ChEBI" id="CHEBI:58189"/>
        <dbReference type="ChEBI" id="CHEBI:194431"/>
        <dbReference type="ChEBI" id="CHEBI:194442"/>
        <dbReference type="EC" id="2.4.1.110"/>
    </reaction>
    <physiologicalReaction direction="left-to-right" evidence="6">
        <dbReference type="Rhea" id="RHEA:12886"/>
    </physiologicalReaction>
</comment>
<sequence length="382" mass="43790">MDILIIEPYFTGSHAQWAEGYKAESRHNVELLTLPGRYWKWRMHGGAVTLANRFIEEGRRPDLILASDMLDLTTFLSLTRRVTSDIPVAIYFHENQLTYPWQVGDRDVKNNRDAHYGFINYSSALVADKVFFNSKYHQESFLEALAQYLKGMPEYNEQASAGLIRAKSSVLYPGMALEGLGTGAGQACRSKDSPPLILWNHRWEYDKNPEVFFKALYLMADKGLDFEVAVLGENFSQSPVVFEEARARLGSRIIHYGFLKDRAEYARWLRRADILPVTSTHDFFGCSVVEAIYMNALPILPERLAYPEHIPERLKDRCFYRGFDGLCSRLEAAISGIEDIRKGGELDDMNAHVARYDWSNMAGIYDEELERVVQNMKNTNKV</sequence>
<dbReference type="Pfam" id="PF12038">
    <property type="entry name" value="QTMAN_N"/>
    <property type="match status" value="1"/>
</dbReference>
<dbReference type="SUPFAM" id="SSF53756">
    <property type="entry name" value="UDP-Glycosyltransferase/glycogen phosphorylase"/>
    <property type="match status" value="1"/>
</dbReference>
<dbReference type="InterPro" id="IPR051862">
    <property type="entry name" value="GT-like_domain_containing_1"/>
</dbReference>
<dbReference type="InterPro" id="IPR001296">
    <property type="entry name" value="Glyco_trans_1"/>
</dbReference>
<keyword evidence="2" id="KW-0328">Glycosyltransferase</keyword>
<accession>A0A3B0QYN7</accession>
<feature type="domain" description="tRNA-queuosine alpha-mannosyltransferase N-terminal" evidence="8">
    <location>
        <begin position="3"/>
        <end position="175"/>
    </location>
</feature>
<dbReference type="PANTHER" id="PTHR13615:SF3">
    <property type="entry name" value="GLYCOSYLTRANSFERASE-LIKE DOMAIN-CONTAINING PROTEIN 1"/>
    <property type="match status" value="1"/>
</dbReference>
<comment type="similarity">
    <text evidence="1">Belongs to the glycosyltransferase group 1 family. Glycosyltransferase 4 subfamily.</text>
</comment>
<evidence type="ECO:0000259" key="7">
    <source>
        <dbReference type="Pfam" id="PF00534"/>
    </source>
</evidence>
<reference evidence="9" key="1">
    <citation type="submission" date="2018-06" db="EMBL/GenBank/DDBJ databases">
        <authorList>
            <person name="Zhirakovskaya E."/>
        </authorList>
    </citation>
    <scope>NUCLEOTIDE SEQUENCE</scope>
</reference>
<dbReference type="GO" id="GO:0016438">
    <property type="term" value="F:tRNA-queuosine(34) beta-mannosyltransferase activity"/>
    <property type="evidence" value="ECO:0007669"/>
    <property type="project" value="UniProtKB-EC"/>
</dbReference>
<dbReference type="Pfam" id="PF00534">
    <property type="entry name" value="Glycos_transf_1"/>
    <property type="match status" value="1"/>
</dbReference>
<organism evidence="9">
    <name type="scientific">hydrothermal vent metagenome</name>
    <dbReference type="NCBI Taxonomy" id="652676"/>
    <lineage>
        <taxon>unclassified sequences</taxon>
        <taxon>metagenomes</taxon>
        <taxon>ecological metagenomes</taxon>
    </lineage>
</organism>
<gene>
    <name evidence="9" type="ORF">MNBD_DELTA01-1233</name>
</gene>
<evidence type="ECO:0000256" key="3">
    <source>
        <dbReference type="ARBA" id="ARBA00022679"/>
    </source>
</evidence>
<name>A0A3B0QYN7_9ZZZZ</name>
<evidence type="ECO:0000256" key="4">
    <source>
        <dbReference type="ARBA" id="ARBA00044517"/>
    </source>
</evidence>
<evidence type="ECO:0000256" key="5">
    <source>
        <dbReference type="ARBA" id="ARBA00044539"/>
    </source>
</evidence>
<proteinExistence type="inferred from homology"/>
<dbReference type="AlphaFoldDB" id="A0A3B0QYN7"/>
<evidence type="ECO:0000256" key="6">
    <source>
        <dbReference type="ARBA" id="ARBA00048439"/>
    </source>
</evidence>